<accession>A0A8S4R4C6</accession>
<evidence type="ECO:0000256" key="5">
    <source>
        <dbReference type="PROSITE-ProRule" id="PRU00339"/>
    </source>
</evidence>
<keyword evidence="6" id="KW-0812">Transmembrane</keyword>
<evidence type="ECO:0000256" key="4">
    <source>
        <dbReference type="ARBA" id="ARBA00022803"/>
    </source>
</evidence>
<dbReference type="SUPFAM" id="SSF48452">
    <property type="entry name" value="TPR-like"/>
    <property type="match status" value="1"/>
</dbReference>
<feature type="transmembrane region" description="Helical" evidence="6">
    <location>
        <begin position="138"/>
        <end position="156"/>
    </location>
</feature>
<dbReference type="Gene3D" id="1.25.40.10">
    <property type="entry name" value="Tetratricopeptide repeat domain"/>
    <property type="match status" value="1"/>
</dbReference>
<name>A0A8S4R4C6_9NEOP</name>
<sequence>MDEPNTGTQSISVEELRAKGNESVKDGKFIEAVLHYTQALKMDPNNHVLYSNRSFAFLKLDQHYLSLQDANETVRLKPYWAKGYFRRAEVEAASGLYDEAIISYTRALQLEPRNVKLMESIKTITDIQKNKIKGRQNTIWICTCVGLIMGITVVLLDYTLTTSPTLNHPLSMVAFSIALAGVGFAIGKTATLMSAWSAGKSLQPPEDLGKNLHSDISVNFNANCFLNVKCANLMLTFFICIKVYSK</sequence>
<evidence type="ECO:0000313" key="7">
    <source>
        <dbReference type="EMBL" id="CAH2227695.1"/>
    </source>
</evidence>
<gene>
    <name evidence="7" type="primary">jg24617</name>
    <name evidence="7" type="ORF">PAEG_LOCUS8050</name>
</gene>
<proteinExistence type="predicted"/>
<dbReference type="PROSITE" id="PS50005">
    <property type="entry name" value="TPR"/>
    <property type="match status" value="2"/>
</dbReference>
<evidence type="ECO:0000256" key="3">
    <source>
        <dbReference type="ARBA" id="ARBA00022737"/>
    </source>
</evidence>
<organism evidence="7 8">
    <name type="scientific">Pararge aegeria aegeria</name>
    <dbReference type="NCBI Taxonomy" id="348720"/>
    <lineage>
        <taxon>Eukaryota</taxon>
        <taxon>Metazoa</taxon>
        <taxon>Ecdysozoa</taxon>
        <taxon>Arthropoda</taxon>
        <taxon>Hexapoda</taxon>
        <taxon>Insecta</taxon>
        <taxon>Pterygota</taxon>
        <taxon>Neoptera</taxon>
        <taxon>Endopterygota</taxon>
        <taxon>Lepidoptera</taxon>
        <taxon>Glossata</taxon>
        <taxon>Ditrysia</taxon>
        <taxon>Papilionoidea</taxon>
        <taxon>Nymphalidae</taxon>
        <taxon>Satyrinae</taxon>
        <taxon>Satyrini</taxon>
        <taxon>Parargina</taxon>
        <taxon>Pararge</taxon>
    </lineage>
</organism>
<evidence type="ECO:0000256" key="2">
    <source>
        <dbReference type="ARBA" id="ARBA00022490"/>
    </source>
</evidence>
<dbReference type="GO" id="GO:0051879">
    <property type="term" value="F:Hsp90 protein binding"/>
    <property type="evidence" value="ECO:0007669"/>
    <property type="project" value="TreeGrafter"/>
</dbReference>
<dbReference type="Pfam" id="PF07719">
    <property type="entry name" value="TPR_2"/>
    <property type="match status" value="1"/>
</dbReference>
<feature type="transmembrane region" description="Helical" evidence="6">
    <location>
        <begin position="168"/>
        <end position="187"/>
    </location>
</feature>
<keyword evidence="4 5" id="KW-0802">TPR repeat</keyword>
<evidence type="ECO:0000256" key="6">
    <source>
        <dbReference type="SAM" id="Phobius"/>
    </source>
</evidence>
<keyword evidence="8" id="KW-1185">Reference proteome</keyword>
<keyword evidence="2" id="KW-0963">Cytoplasm</keyword>
<dbReference type="FunFam" id="1.25.40.10:FF:000020">
    <property type="entry name" value="Stress-induced phosphoprotein 1"/>
    <property type="match status" value="1"/>
</dbReference>
<dbReference type="GO" id="GO:0005737">
    <property type="term" value="C:cytoplasm"/>
    <property type="evidence" value="ECO:0007669"/>
    <property type="project" value="UniProtKB-SubCell"/>
</dbReference>
<protein>
    <submittedName>
        <fullName evidence="7">Jg24617 protein</fullName>
    </submittedName>
</protein>
<comment type="caution">
    <text evidence="7">The sequence shown here is derived from an EMBL/GenBank/DDBJ whole genome shotgun (WGS) entry which is preliminary data.</text>
</comment>
<dbReference type="SMART" id="SM00028">
    <property type="entry name" value="TPR"/>
    <property type="match status" value="3"/>
</dbReference>
<feature type="repeat" description="TPR" evidence="5">
    <location>
        <begin position="81"/>
        <end position="114"/>
    </location>
</feature>
<evidence type="ECO:0000256" key="1">
    <source>
        <dbReference type="ARBA" id="ARBA00004496"/>
    </source>
</evidence>
<dbReference type="PANTHER" id="PTHR22904:SF532">
    <property type="entry name" value="HEAT SHOCK PROTEIN STI1-LIKE PROTEIN"/>
    <property type="match status" value="1"/>
</dbReference>
<comment type="subcellular location">
    <subcellularLocation>
        <location evidence="1">Cytoplasm</location>
    </subcellularLocation>
</comment>
<reference evidence="7" key="1">
    <citation type="submission" date="2022-03" db="EMBL/GenBank/DDBJ databases">
        <authorList>
            <person name="Lindestad O."/>
        </authorList>
    </citation>
    <scope>NUCLEOTIDE SEQUENCE</scope>
</reference>
<dbReference type="InterPro" id="IPR013105">
    <property type="entry name" value="TPR_2"/>
</dbReference>
<dbReference type="Proteomes" id="UP000838756">
    <property type="component" value="Unassembled WGS sequence"/>
</dbReference>
<dbReference type="AlphaFoldDB" id="A0A8S4R4C6"/>
<keyword evidence="3" id="KW-0677">Repeat</keyword>
<dbReference type="OrthoDB" id="2423701at2759"/>
<keyword evidence="6" id="KW-1133">Transmembrane helix</keyword>
<dbReference type="PANTHER" id="PTHR22904">
    <property type="entry name" value="TPR REPEAT CONTAINING PROTEIN"/>
    <property type="match status" value="1"/>
</dbReference>
<evidence type="ECO:0000313" key="8">
    <source>
        <dbReference type="Proteomes" id="UP000838756"/>
    </source>
</evidence>
<dbReference type="InterPro" id="IPR011990">
    <property type="entry name" value="TPR-like_helical_dom_sf"/>
</dbReference>
<dbReference type="EMBL" id="CAKXAJ010023411">
    <property type="protein sequence ID" value="CAH2227695.1"/>
    <property type="molecule type" value="Genomic_DNA"/>
</dbReference>
<keyword evidence="6" id="KW-0472">Membrane</keyword>
<dbReference type="InterPro" id="IPR019734">
    <property type="entry name" value="TPR_rpt"/>
</dbReference>
<feature type="repeat" description="TPR" evidence="5">
    <location>
        <begin position="13"/>
        <end position="46"/>
    </location>
</feature>